<evidence type="ECO:0000313" key="2">
    <source>
        <dbReference type="Proteomes" id="UP000219338"/>
    </source>
</evidence>
<gene>
    <name evidence="1" type="ORF">ARMOST_07675</name>
</gene>
<reference evidence="2" key="1">
    <citation type="journal article" date="2017" name="Nat. Ecol. Evol.">
        <title>Genome expansion and lineage-specific genetic innovations in the forest pathogenic fungi Armillaria.</title>
        <authorList>
            <person name="Sipos G."/>
            <person name="Prasanna A.N."/>
            <person name="Walter M.C."/>
            <person name="O'Connor E."/>
            <person name="Balint B."/>
            <person name="Krizsan K."/>
            <person name="Kiss B."/>
            <person name="Hess J."/>
            <person name="Varga T."/>
            <person name="Slot J."/>
            <person name="Riley R."/>
            <person name="Boka B."/>
            <person name="Rigling D."/>
            <person name="Barry K."/>
            <person name="Lee J."/>
            <person name="Mihaltcheva S."/>
            <person name="LaButti K."/>
            <person name="Lipzen A."/>
            <person name="Waldron R."/>
            <person name="Moloney N.M."/>
            <person name="Sperisen C."/>
            <person name="Kredics L."/>
            <person name="Vagvoelgyi C."/>
            <person name="Patrignani A."/>
            <person name="Fitzpatrick D."/>
            <person name="Nagy I."/>
            <person name="Doyle S."/>
            <person name="Anderson J.B."/>
            <person name="Grigoriev I.V."/>
            <person name="Gueldener U."/>
            <person name="Muensterkoetter M."/>
            <person name="Nagy L.G."/>
        </authorList>
    </citation>
    <scope>NUCLEOTIDE SEQUENCE [LARGE SCALE GENOMIC DNA]</scope>
    <source>
        <strain evidence="2">C18/9</strain>
    </source>
</reference>
<name>A0A284R6J7_ARMOS</name>
<dbReference type="EMBL" id="FUEG01000005">
    <property type="protein sequence ID" value="SJL04312.1"/>
    <property type="molecule type" value="Genomic_DNA"/>
</dbReference>
<accession>A0A284R6J7</accession>
<dbReference type="Proteomes" id="UP000219338">
    <property type="component" value="Unassembled WGS sequence"/>
</dbReference>
<proteinExistence type="predicted"/>
<keyword evidence="2" id="KW-1185">Reference proteome</keyword>
<dbReference type="AlphaFoldDB" id="A0A284R6J7"/>
<evidence type="ECO:0000313" key="1">
    <source>
        <dbReference type="EMBL" id="SJL04312.1"/>
    </source>
</evidence>
<protein>
    <submittedName>
        <fullName evidence="1">Uncharacterized protein</fullName>
    </submittedName>
</protein>
<organism evidence="1 2">
    <name type="scientific">Armillaria ostoyae</name>
    <name type="common">Armillaria root rot fungus</name>
    <dbReference type="NCBI Taxonomy" id="47428"/>
    <lineage>
        <taxon>Eukaryota</taxon>
        <taxon>Fungi</taxon>
        <taxon>Dikarya</taxon>
        <taxon>Basidiomycota</taxon>
        <taxon>Agaricomycotina</taxon>
        <taxon>Agaricomycetes</taxon>
        <taxon>Agaricomycetidae</taxon>
        <taxon>Agaricales</taxon>
        <taxon>Marasmiineae</taxon>
        <taxon>Physalacriaceae</taxon>
        <taxon>Armillaria</taxon>
    </lineage>
</organism>
<sequence>MQHSTWGCTTAIVHAPSSSSLVSPWVLTLDGGINPSLWCTDLADLGKRVPPFNKGHDERDGDGPAVVSCIHHPSRERRLSAHVVKVFPR</sequence>